<proteinExistence type="predicted"/>
<sequence>GNTASTKSHLFFSFLRIGDLPKRQAKLAFQCLVLNSLKSSSER</sequence>
<feature type="non-terminal residue" evidence="1">
    <location>
        <position position="1"/>
    </location>
</feature>
<dbReference type="AlphaFoldDB" id="A0AAV2BP09"/>
<evidence type="ECO:0008006" key="3">
    <source>
        <dbReference type="Google" id="ProtNLM"/>
    </source>
</evidence>
<protein>
    <recommendedName>
        <fullName evidence="3">Kinesin motor domain-containing protein</fullName>
    </recommendedName>
</protein>
<comment type="caution">
    <text evidence="1">The sequence shown here is derived from an EMBL/GenBank/DDBJ whole genome shotgun (WGS) entry which is preliminary data.</text>
</comment>
<dbReference type="Proteomes" id="UP001497382">
    <property type="component" value="Unassembled WGS sequence"/>
</dbReference>
<keyword evidence="2" id="KW-1185">Reference proteome</keyword>
<name>A0AAV2BP09_9ARAC</name>
<dbReference type="EMBL" id="CAXIEN010000433">
    <property type="protein sequence ID" value="CAL1297635.1"/>
    <property type="molecule type" value="Genomic_DNA"/>
</dbReference>
<accession>A0AAV2BP09</accession>
<reference evidence="1 2" key="1">
    <citation type="submission" date="2024-04" db="EMBL/GenBank/DDBJ databases">
        <authorList>
            <person name="Rising A."/>
            <person name="Reimegard J."/>
            <person name="Sonavane S."/>
            <person name="Akerstrom W."/>
            <person name="Nylinder S."/>
            <person name="Hedman E."/>
            <person name="Kallberg Y."/>
        </authorList>
    </citation>
    <scope>NUCLEOTIDE SEQUENCE [LARGE SCALE GENOMIC DNA]</scope>
</reference>
<organism evidence="1 2">
    <name type="scientific">Larinioides sclopetarius</name>
    <dbReference type="NCBI Taxonomy" id="280406"/>
    <lineage>
        <taxon>Eukaryota</taxon>
        <taxon>Metazoa</taxon>
        <taxon>Ecdysozoa</taxon>
        <taxon>Arthropoda</taxon>
        <taxon>Chelicerata</taxon>
        <taxon>Arachnida</taxon>
        <taxon>Araneae</taxon>
        <taxon>Araneomorphae</taxon>
        <taxon>Entelegynae</taxon>
        <taxon>Araneoidea</taxon>
        <taxon>Araneidae</taxon>
        <taxon>Larinioides</taxon>
    </lineage>
</organism>
<evidence type="ECO:0000313" key="2">
    <source>
        <dbReference type="Proteomes" id="UP001497382"/>
    </source>
</evidence>
<gene>
    <name evidence="1" type="ORF">LARSCL_LOCUS20412</name>
</gene>
<evidence type="ECO:0000313" key="1">
    <source>
        <dbReference type="EMBL" id="CAL1297635.1"/>
    </source>
</evidence>